<dbReference type="EMBL" id="ASGP02000001">
    <property type="protein sequence ID" value="KAH9529918.1"/>
    <property type="molecule type" value="Genomic_DNA"/>
</dbReference>
<accession>A0A922IFC0</accession>
<evidence type="ECO:0000313" key="1">
    <source>
        <dbReference type="EMBL" id="KAH9529918.1"/>
    </source>
</evidence>
<gene>
    <name evidence="1" type="ORF">DERF_003770</name>
</gene>
<proteinExistence type="predicted"/>
<organism evidence="1 2">
    <name type="scientific">Dermatophagoides farinae</name>
    <name type="common">American house dust mite</name>
    <dbReference type="NCBI Taxonomy" id="6954"/>
    <lineage>
        <taxon>Eukaryota</taxon>
        <taxon>Metazoa</taxon>
        <taxon>Ecdysozoa</taxon>
        <taxon>Arthropoda</taxon>
        <taxon>Chelicerata</taxon>
        <taxon>Arachnida</taxon>
        <taxon>Acari</taxon>
        <taxon>Acariformes</taxon>
        <taxon>Sarcoptiformes</taxon>
        <taxon>Astigmata</taxon>
        <taxon>Psoroptidia</taxon>
        <taxon>Analgoidea</taxon>
        <taxon>Pyroglyphidae</taxon>
        <taxon>Dermatophagoidinae</taxon>
        <taxon>Dermatophagoides</taxon>
    </lineage>
</organism>
<reference evidence="1" key="2">
    <citation type="journal article" date="2022" name="Res Sq">
        <title>Comparative Genomics Reveals Insights into the Divergent Evolution of Astigmatic Mites and Household Pest Adaptations.</title>
        <authorList>
            <person name="Xiong Q."/>
            <person name="Wan A.T.-Y."/>
            <person name="Liu X.-Y."/>
            <person name="Fung C.S.-H."/>
            <person name="Xiao X."/>
            <person name="Malainual N."/>
            <person name="Hou J."/>
            <person name="Wang L."/>
            <person name="Wang M."/>
            <person name="Yang K."/>
            <person name="Cui Y."/>
            <person name="Leung E."/>
            <person name="Nong W."/>
            <person name="Shin S.-K."/>
            <person name="Au S."/>
            <person name="Jeong K.Y."/>
            <person name="Chew F.T."/>
            <person name="Hui J."/>
            <person name="Leung T.F."/>
            <person name="Tungtrongchitr A."/>
            <person name="Zhong N."/>
            <person name="Liu Z."/>
            <person name="Tsui S."/>
        </authorList>
    </citation>
    <scope>NUCLEOTIDE SEQUENCE</scope>
    <source>
        <strain evidence="1">Derf</strain>
        <tissue evidence="1">Whole organism</tissue>
    </source>
</reference>
<reference evidence="1" key="1">
    <citation type="submission" date="2013-05" db="EMBL/GenBank/DDBJ databases">
        <authorList>
            <person name="Yim A.K.Y."/>
            <person name="Chan T.F."/>
            <person name="Ji K.M."/>
            <person name="Liu X.Y."/>
            <person name="Zhou J.W."/>
            <person name="Li R.Q."/>
            <person name="Yang K.Y."/>
            <person name="Li J."/>
            <person name="Li M."/>
            <person name="Law P.T.W."/>
            <person name="Wu Y.L."/>
            <person name="Cai Z.L."/>
            <person name="Qin H."/>
            <person name="Bao Y."/>
            <person name="Leung R.K.K."/>
            <person name="Ng P.K.S."/>
            <person name="Zou J."/>
            <person name="Zhong X.J."/>
            <person name="Ran P.X."/>
            <person name="Zhong N.S."/>
            <person name="Liu Z.G."/>
            <person name="Tsui S.K.W."/>
        </authorList>
    </citation>
    <scope>NUCLEOTIDE SEQUENCE</scope>
    <source>
        <strain evidence="1">Derf</strain>
        <tissue evidence="1">Whole organism</tissue>
    </source>
</reference>
<sequence length="62" mass="7422">MYLFIFLKGTTTNNKIIHYYYYYDVSSSSFINMPLITIISHQQHPLYEQHNLGESSFIFSKH</sequence>
<evidence type="ECO:0000313" key="2">
    <source>
        <dbReference type="Proteomes" id="UP000790347"/>
    </source>
</evidence>
<comment type="caution">
    <text evidence="1">The sequence shown here is derived from an EMBL/GenBank/DDBJ whole genome shotgun (WGS) entry which is preliminary data.</text>
</comment>
<keyword evidence="2" id="KW-1185">Reference proteome</keyword>
<dbReference type="AlphaFoldDB" id="A0A922IFC0"/>
<protein>
    <submittedName>
        <fullName evidence="1">Uncharacterized protein</fullName>
    </submittedName>
</protein>
<name>A0A922IFC0_DERFA</name>
<dbReference type="Proteomes" id="UP000790347">
    <property type="component" value="Unassembled WGS sequence"/>
</dbReference>